<dbReference type="OrthoDB" id="5445534at2"/>
<dbReference type="STRING" id="485916.Dtox_1549"/>
<dbReference type="GO" id="GO:0046872">
    <property type="term" value="F:metal ion binding"/>
    <property type="evidence" value="ECO:0007669"/>
    <property type="project" value="InterPro"/>
</dbReference>
<dbReference type="FunFam" id="3.40.50.1970:FF:000003">
    <property type="entry name" value="Alcohol dehydrogenase, iron-containing"/>
    <property type="match status" value="1"/>
</dbReference>
<dbReference type="KEGG" id="dae:Dtox_1549"/>
<dbReference type="InterPro" id="IPR039697">
    <property type="entry name" value="Alcohol_dehydrogenase_Fe"/>
</dbReference>
<sequence length="171" mass="18282">MSLGEQIYSFFTPTVTSIGIGSSKKIGEQVKVLGGTRALIVTDKIIAATGISNQVKTRVEEAGVKVFIFDGAEPNPTDIKAHDGLRVFQKNQCDMIISLGGVNSHDCAKDICIVASNGGIRDSEGIDKSGKSIPPFVSINTTAGTDSEMTPFCIISGNPLYYRGDSRWYCI</sequence>
<dbReference type="SUPFAM" id="SSF56796">
    <property type="entry name" value="Dehydroquinate synthase-like"/>
    <property type="match status" value="1"/>
</dbReference>
<keyword evidence="5" id="KW-1185">Reference proteome</keyword>
<gene>
    <name evidence="4" type="ordered locus">Dtox_1549</name>
</gene>
<reference evidence="4 5" key="1">
    <citation type="journal article" date="2009" name="Stand. Genomic Sci.">
        <title>Complete genome sequence of Desulfotomaculum acetoxidans type strain (5575).</title>
        <authorList>
            <person name="Spring S."/>
            <person name="Lapidus A."/>
            <person name="Schroder M."/>
            <person name="Gleim D."/>
            <person name="Sims D."/>
            <person name="Meincke L."/>
            <person name="Glavina Del Rio T."/>
            <person name="Tice H."/>
            <person name="Copeland A."/>
            <person name="Cheng J.F."/>
            <person name="Lucas S."/>
            <person name="Chen F."/>
            <person name="Nolan M."/>
            <person name="Bruce D."/>
            <person name="Goodwin L."/>
            <person name="Pitluck S."/>
            <person name="Ivanova N."/>
            <person name="Mavromatis K."/>
            <person name="Mikhailova N."/>
            <person name="Pati A."/>
            <person name="Chen A."/>
            <person name="Palaniappan K."/>
            <person name="Land M."/>
            <person name="Hauser L."/>
            <person name="Chang Y.J."/>
            <person name="Jeffries C.D."/>
            <person name="Chain P."/>
            <person name="Saunders E."/>
            <person name="Brettin T."/>
            <person name="Detter J.C."/>
            <person name="Goker M."/>
            <person name="Bristow J."/>
            <person name="Eisen J.A."/>
            <person name="Markowitz V."/>
            <person name="Hugenholtz P."/>
            <person name="Kyrpides N.C."/>
            <person name="Klenk H.P."/>
            <person name="Han C."/>
        </authorList>
    </citation>
    <scope>NUCLEOTIDE SEQUENCE [LARGE SCALE GENOMIC DNA]</scope>
    <source>
        <strain evidence="5">ATCC 49208 / DSM 771 / VKM B-1644</strain>
    </source>
</reference>
<keyword evidence="2" id="KW-0560">Oxidoreductase</keyword>
<evidence type="ECO:0000259" key="3">
    <source>
        <dbReference type="Pfam" id="PF00465"/>
    </source>
</evidence>
<evidence type="ECO:0000256" key="1">
    <source>
        <dbReference type="ARBA" id="ARBA00007358"/>
    </source>
</evidence>
<dbReference type="Pfam" id="PF00465">
    <property type="entry name" value="Fe-ADH"/>
    <property type="match status" value="1"/>
</dbReference>
<accession>C8VW60</accession>
<feature type="domain" description="Alcohol dehydrogenase iron-type/glycerol dehydrogenase GldA" evidence="3">
    <location>
        <begin position="13"/>
        <end position="156"/>
    </location>
</feature>
<evidence type="ECO:0000256" key="2">
    <source>
        <dbReference type="ARBA" id="ARBA00023002"/>
    </source>
</evidence>
<organism evidence="4 5">
    <name type="scientific">Desulfofarcimen acetoxidans (strain ATCC 49208 / DSM 771 / KCTC 5769 / VKM B-1644 / 5575)</name>
    <name type="common">Desulfotomaculum acetoxidans</name>
    <dbReference type="NCBI Taxonomy" id="485916"/>
    <lineage>
        <taxon>Bacteria</taxon>
        <taxon>Bacillati</taxon>
        <taxon>Bacillota</taxon>
        <taxon>Clostridia</taxon>
        <taxon>Eubacteriales</taxon>
        <taxon>Peptococcaceae</taxon>
        <taxon>Desulfofarcimen</taxon>
    </lineage>
</organism>
<dbReference type="Proteomes" id="UP000002217">
    <property type="component" value="Chromosome"/>
</dbReference>
<dbReference type="GO" id="GO:0004022">
    <property type="term" value="F:alcohol dehydrogenase (NAD+) activity"/>
    <property type="evidence" value="ECO:0007669"/>
    <property type="project" value="UniProtKB-ARBA"/>
</dbReference>
<dbReference type="HOGENOM" id="CLU_007207_0_5_9"/>
<dbReference type="Gene3D" id="3.40.50.1970">
    <property type="match status" value="1"/>
</dbReference>
<dbReference type="PANTHER" id="PTHR11496">
    <property type="entry name" value="ALCOHOL DEHYDROGENASE"/>
    <property type="match status" value="1"/>
</dbReference>
<dbReference type="EMBL" id="CP001720">
    <property type="protein sequence ID" value="ACV62412.1"/>
    <property type="molecule type" value="Genomic_DNA"/>
</dbReference>
<dbReference type="RefSeq" id="WP_015757124.1">
    <property type="nucleotide sequence ID" value="NC_013216.1"/>
</dbReference>
<dbReference type="InterPro" id="IPR001670">
    <property type="entry name" value="ADH_Fe/GldA"/>
</dbReference>
<name>C8VW60_DESAS</name>
<proteinExistence type="inferred from homology"/>
<dbReference type="eggNOG" id="COG1454">
    <property type="taxonomic scope" value="Bacteria"/>
</dbReference>
<protein>
    <submittedName>
        <fullName evidence="4">Iron-containing alcohol dehydrogenase</fullName>
    </submittedName>
</protein>
<evidence type="ECO:0000313" key="5">
    <source>
        <dbReference type="Proteomes" id="UP000002217"/>
    </source>
</evidence>
<dbReference type="AlphaFoldDB" id="C8VW60"/>
<evidence type="ECO:0000313" key="4">
    <source>
        <dbReference type="EMBL" id="ACV62412.1"/>
    </source>
</evidence>
<comment type="similarity">
    <text evidence="1">Belongs to the iron-containing alcohol dehydrogenase family.</text>
</comment>
<dbReference type="PANTHER" id="PTHR11496:SF102">
    <property type="entry name" value="ALCOHOL DEHYDROGENASE 4"/>
    <property type="match status" value="1"/>
</dbReference>